<evidence type="ECO:0000256" key="14">
    <source>
        <dbReference type="SAM" id="MobiDB-lite"/>
    </source>
</evidence>
<dbReference type="SUPFAM" id="SSF81653">
    <property type="entry name" value="Calcium ATPase, transduction domain A"/>
    <property type="match status" value="1"/>
</dbReference>
<dbReference type="Pfam" id="PF00122">
    <property type="entry name" value="E1-E2_ATPase"/>
    <property type="match status" value="1"/>
</dbReference>
<keyword evidence="8 13" id="KW-0460">Magnesium</keyword>
<dbReference type="GO" id="GO:0140358">
    <property type="term" value="F:P-type transmembrane transporter activity"/>
    <property type="evidence" value="ECO:0007669"/>
    <property type="project" value="InterPro"/>
</dbReference>
<dbReference type="GO" id="GO:0016020">
    <property type="term" value="C:membrane"/>
    <property type="evidence" value="ECO:0007669"/>
    <property type="project" value="UniProtKB-SubCell"/>
</dbReference>
<feature type="transmembrane region" description="Helical" evidence="13">
    <location>
        <begin position="1236"/>
        <end position="1254"/>
    </location>
</feature>
<dbReference type="Proteomes" id="UP000007799">
    <property type="component" value="Unassembled WGS sequence"/>
</dbReference>
<accession>F2UE98</accession>
<evidence type="ECO:0000256" key="8">
    <source>
        <dbReference type="ARBA" id="ARBA00022842"/>
    </source>
</evidence>
<dbReference type="InterPro" id="IPR036412">
    <property type="entry name" value="HAD-like_sf"/>
</dbReference>
<evidence type="ECO:0000256" key="1">
    <source>
        <dbReference type="ARBA" id="ARBA00004141"/>
    </source>
</evidence>
<feature type="transmembrane region" description="Helical" evidence="13">
    <location>
        <begin position="1427"/>
        <end position="1445"/>
    </location>
</feature>
<dbReference type="InterPro" id="IPR023298">
    <property type="entry name" value="ATPase_P-typ_TM_dom_sf"/>
</dbReference>
<evidence type="ECO:0000256" key="10">
    <source>
        <dbReference type="ARBA" id="ARBA00022989"/>
    </source>
</evidence>
<reference evidence="17" key="1">
    <citation type="submission" date="2009-08" db="EMBL/GenBank/DDBJ databases">
        <title>Annotation of Salpingoeca rosetta.</title>
        <authorList>
            <consortium name="The Broad Institute Genome Sequencing Platform"/>
            <person name="Russ C."/>
            <person name="Cuomo C."/>
            <person name="Burger G."/>
            <person name="Gray M.W."/>
            <person name="Holland P.W.H."/>
            <person name="King N."/>
            <person name="Lang F.B.F."/>
            <person name="Roger A.J."/>
            <person name="Ruiz-Trillo I."/>
            <person name="Young S.K."/>
            <person name="Zeng Q."/>
            <person name="Gargeya S."/>
            <person name="Alvarado L."/>
            <person name="Berlin A."/>
            <person name="Chapman S.B."/>
            <person name="Chen Z."/>
            <person name="Freedman E."/>
            <person name="Gellesch M."/>
            <person name="Goldberg J."/>
            <person name="Griggs A."/>
            <person name="Gujja S."/>
            <person name="Heilman E."/>
            <person name="Heiman D."/>
            <person name="Howarth C."/>
            <person name="Mehta T."/>
            <person name="Neiman D."/>
            <person name="Pearson M."/>
            <person name="Roberts A."/>
            <person name="Saif S."/>
            <person name="Shea T."/>
            <person name="Shenoy N."/>
            <person name="Sisk P."/>
            <person name="Stolte C."/>
            <person name="Sykes S."/>
            <person name="White J."/>
            <person name="Yandava C."/>
            <person name="Haas B."/>
            <person name="Nusbaum C."/>
            <person name="Birren B."/>
        </authorList>
    </citation>
    <scope>NUCLEOTIDE SEQUENCE [LARGE SCALE GENOMIC DNA]</scope>
    <source>
        <strain evidence="17">ATCC 50818</strain>
    </source>
</reference>
<evidence type="ECO:0000259" key="15">
    <source>
        <dbReference type="Pfam" id="PF00122"/>
    </source>
</evidence>
<feature type="transmembrane region" description="Helical" evidence="13">
    <location>
        <begin position="220"/>
        <end position="240"/>
    </location>
</feature>
<name>F2UE98_SALR5</name>
<dbReference type="InterPro" id="IPR001757">
    <property type="entry name" value="P_typ_ATPase"/>
</dbReference>
<dbReference type="InterPro" id="IPR008250">
    <property type="entry name" value="ATPase_P-typ_transduc_dom_A_sf"/>
</dbReference>
<evidence type="ECO:0000256" key="2">
    <source>
        <dbReference type="ARBA" id="ARBA00006000"/>
    </source>
</evidence>
<feature type="transmembrane region" description="Helical" evidence="13">
    <location>
        <begin position="1389"/>
        <end position="1407"/>
    </location>
</feature>
<feature type="compositionally biased region" description="Low complexity" evidence="14">
    <location>
        <begin position="688"/>
        <end position="698"/>
    </location>
</feature>
<keyword evidence="18" id="KW-1185">Reference proteome</keyword>
<evidence type="ECO:0000259" key="16">
    <source>
        <dbReference type="Pfam" id="PF12409"/>
    </source>
</evidence>
<sequence>MAKSYGTAHAPLVGSSPDPADSVWRRPYRVACDVLPHADFEDDDPPIYVDCRRYVTGKQLLYWLLTLLTVGLLPLVCKWKPTWSAMLQTTCCRVGRADVLVVTRRSKGQGVERVRTYTPAAPNAAKMIAFEHRHVRFVLDMDTSTFVRVVDLSQHTTIAKLHALVHKPRDVEVSEDEFLHGANSIDVEVKSYFALLIDEVLTPFYLFQAFAIGLWCIDEYYYYAGCIFFISLVSVVLTLVETRRNAEKLHDMAAFHARIKRIHPSHDPNTDVLTEEVDATQLLPGDMVEIEEGAEMPCDAAIVLGGCLVNESMLTGESVPVTKTCLPTDAVEVEHEYAPTTHRAHTLFRGTFVMQRRTPVVRAIVVRTGFNTSKGQLVRSILYPKGTRFRFYEDGLKFLMVLGVLALAGFAYTIVVLQRHGVSVDHIVVRGLDLITTVVPPALPAAMTIGTMYALARLKKQKIFCISPPRVNVAGKLKLFCFDKTGTLTEDGLHLWGMRDVDTTTRRFEALNQSGTLYGAPSALGMLGACASCHSLAVLKKSADTTMPELLSMLEEADPTPGHRTLRDGAPAWSRNASTTGSSAGSAVGSSVGSTRSSRSGSGRGSSPANASAHVHTNHALPRQDLVGDPLEVQLFEATRWRLSEPGDAEHAYVPSIAAPYTYVHPPDDHDAAFVLQSRKNKGNGKDAAAAAAAAAAARHTRGRRHARYTESSADGCSHNDIGACDDDGDSDIWGNGHSGTKRTTAWSDSTAPTSGHGSTSGDVNNDNSGADGDGAEEHAANAGSTATNSPASRVHPWNQMTSSGLAVLKHYTFSSRNQRMAVLVGSCVSTPAHGVQEGPVYCYVKGAPERVAKLCDPATVPTDFHEQLRTYTQQGLRVLAVAGREVPGSWAEAKALTRDVIESKLTLLGFTIFENRVKPRTAATIEKLSNACIRSLMITGDNILTACSVAKTCGMVPEQGVLVQAHVIDARDSQWRMLHRPAEAPLQLCMNGSSTGGGDGSRHGHSSAAADRRDDDAGDDDSYDDDDDDDDDVAYGGSSSSSSSSNRDKNKRRGKNGAAKTSSSSSSQSSSSCTSSSDSRYKLVLELIDTDARVDVGMEPDGLQFVRFTKLAGQPPASTWRSKHHARAPKISIAVSGAELAMLRKHCFEDYQRLIVSGTVFARMSPDQKTQLIEDLIELGYCVGMCGDGANDCGALKAAHVGVSLSEAEASVAAPFTSTVPDIDCVQTLIREGRCALVTSFSCFKFMALYSFVEFTSVLILYWIDSNLGDFEYLYVDLFVILSLAVSMGRTGPYTKLSKRRPAGSLVTAIIIVSLLMQISVHMLFQAGASILLQQQSWFVPLKPDAHKDNIEGFENTVVFLVANFQYVWVSIAFSISKPFRAGLASNLWYLGVVVVLLALDAFLVLHPSGWLADVLQIVHLPSPRFRLWLLALAVGNFIVSYSLERLVVMSSVFRQAVRALRRKRAYKNKYKEVAKEVIVSDWAVGKVAMRMDSGTDSTA</sequence>
<evidence type="ECO:0000256" key="5">
    <source>
        <dbReference type="ARBA" id="ARBA00022723"/>
    </source>
</evidence>
<feature type="region of interest" description="Disordered" evidence="14">
    <location>
        <begin position="736"/>
        <end position="798"/>
    </location>
</feature>
<feature type="compositionally biased region" description="Acidic residues" evidence="14">
    <location>
        <begin position="1017"/>
        <end position="1034"/>
    </location>
</feature>
<dbReference type="GeneID" id="16073164"/>
<evidence type="ECO:0000256" key="4">
    <source>
        <dbReference type="ARBA" id="ARBA00022692"/>
    </source>
</evidence>
<keyword evidence="4 13" id="KW-0812">Transmembrane</keyword>
<evidence type="ECO:0000256" key="7">
    <source>
        <dbReference type="ARBA" id="ARBA00022840"/>
    </source>
</evidence>
<feature type="compositionally biased region" description="Low complexity" evidence="14">
    <location>
        <begin position="1063"/>
        <end position="1077"/>
    </location>
</feature>
<evidence type="ECO:0000256" key="13">
    <source>
        <dbReference type="RuleBase" id="RU362082"/>
    </source>
</evidence>
<protein>
    <recommendedName>
        <fullName evidence="13">Cation-transporting ATPase</fullName>
        <ecNumber evidence="13">7.2.2.-</ecNumber>
    </recommendedName>
</protein>
<dbReference type="RefSeq" id="XP_004992593.1">
    <property type="nucleotide sequence ID" value="XM_004992536.1"/>
</dbReference>
<dbReference type="InterPro" id="IPR023299">
    <property type="entry name" value="ATPase_P-typ_cyto_dom_N"/>
</dbReference>
<feature type="region of interest" description="Disordered" evidence="14">
    <location>
        <begin position="555"/>
        <end position="615"/>
    </location>
</feature>
<evidence type="ECO:0000256" key="11">
    <source>
        <dbReference type="ARBA" id="ARBA00023136"/>
    </source>
</evidence>
<dbReference type="Pfam" id="PF13246">
    <property type="entry name" value="Cation_ATPase"/>
    <property type="match status" value="1"/>
</dbReference>
<dbReference type="NCBIfam" id="TIGR01494">
    <property type="entry name" value="ATPase_P-type"/>
    <property type="match status" value="2"/>
</dbReference>
<dbReference type="InterPro" id="IPR047819">
    <property type="entry name" value="P5A-ATPase_N"/>
</dbReference>
<feature type="transmembrane region" description="Helical" evidence="13">
    <location>
        <begin position="1274"/>
        <end position="1292"/>
    </location>
</feature>
<feature type="compositionally biased region" description="Low complexity" evidence="14">
    <location>
        <begin position="1035"/>
        <end position="1046"/>
    </location>
</feature>
<feature type="domain" description="P5B-type ATPase N-terminal" evidence="16">
    <location>
        <begin position="56"/>
        <end position="116"/>
    </location>
</feature>
<dbReference type="Gene3D" id="2.70.150.10">
    <property type="entry name" value="Calcium-transporting ATPase, cytoplasmic transduction domain A"/>
    <property type="match status" value="1"/>
</dbReference>
<dbReference type="GO" id="GO:0019829">
    <property type="term" value="F:ATPase-coupled monoatomic cation transmembrane transporter activity"/>
    <property type="evidence" value="ECO:0007669"/>
    <property type="project" value="UniProtKB-UniRule"/>
</dbReference>
<dbReference type="eggNOG" id="KOG0208">
    <property type="taxonomic scope" value="Eukaryota"/>
</dbReference>
<dbReference type="FunCoup" id="F2UE98">
    <property type="interactions" value="781"/>
</dbReference>
<dbReference type="InParanoid" id="F2UE98"/>
<comment type="catalytic activity">
    <reaction evidence="12 13">
        <text>ATP + H2O = ADP + phosphate + H(+)</text>
        <dbReference type="Rhea" id="RHEA:13065"/>
        <dbReference type="ChEBI" id="CHEBI:15377"/>
        <dbReference type="ChEBI" id="CHEBI:15378"/>
        <dbReference type="ChEBI" id="CHEBI:30616"/>
        <dbReference type="ChEBI" id="CHEBI:43474"/>
        <dbReference type="ChEBI" id="CHEBI:456216"/>
    </reaction>
</comment>
<feature type="transmembrane region" description="Helical" evidence="13">
    <location>
        <begin position="1304"/>
        <end position="1326"/>
    </location>
</feature>
<comment type="subcellular location">
    <subcellularLocation>
        <location evidence="1 13">Membrane</location>
        <topology evidence="1 13">Multi-pass membrane protein</topology>
    </subcellularLocation>
</comment>
<keyword evidence="6 13" id="KW-0547">Nucleotide-binding</keyword>
<dbReference type="EMBL" id="GL832970">
    <property type="protein sequence ID" value="EGD74948.1"/>
    <property type="molecule type" value="Genomic_DNA"/>
</dbReference>
<feature type="domain" description="P-type ATPase A" evidence="15">
    <location>
        <begin position="274"/>
        <end position="381"/>
    </location>
</feature>
<keyword evidence="3" id="KW-0597">Phosphoprotein</keyword>
<feature type="transmembrane region" description="Helical" evidence="13">
    <location>
        <begin position="438"/>
        <end position="456"/>
    </location>
</feature>
<feature type="transmembrane region" description="Helical" evidence="13">
    <location>
        <begin position="398"/>
        <end position="418"/>
    </location>
</feature>
<keyword evidence="11 13" id="KW-0472">Membrane</keyword>
<dbReference type="GO" id="GO:0005524">
    <property type="term" value="F:ATP binding"/>
    <property type="evidence" value="ECO:0007669"/>
    <property type="project" value="UniProtKB-UniRule"/>
</dbReference>
<organism evidence="18">
    <name type="scientific">Salpingoeca rosetta (strain ATCC 50818 / BSB-021)</name>
    <dbReference type="NCBI Taxonomy" id="946362"/>
    <lineage>
        <taxon>Eukaryota</taxon>
        <taxon>Choanoflagellata</taxon>
        <taxon>Craspedida</taxon>
        <taxon>Salpingoecidae</taxon>
        <taxon>Salpingoeca</taxon>
    </lineage>
</organism>
<dbReference type="InterPro" id="IPR006544">
    <property type="entry name" value="P-type_TPase_V"/>
</dbReference>
<feature type="region of interest" description="Disordered" evidence="14">
    <location>
        <begin position="989"/>
        <end position="1077"/>
    </location>
</feature>
<dbReference type="Gene3D" id="1.20.1110.10">
    <property type="entry name" value="Calcium-transporting ATPase, transmembrane domain"/>
    <property type="match status" value="1"/>
</dbReference>
<comment type="similarity">
    <text evidence="2 13">Belongs to the cation transport ATPase (P-type) (TC 3.A.3) family. Type V subfamily.</text>
</comment>
<gene>
    <name evidence="17" type="ORF">PTSG_07173</name>
</gene>
<keyword evidence="7 13" id="KW-0067">ATP-binding</keyword>
<keyword evidence="10 13" id="KW-1133">Transmembrane helix</keyword>
<evidence type="ECO:0000313" key="17">
    <source>
        <dbReference type="EMBL" id="EGD74948.1"/>
    </source>
</evidence>
<evidence type="ECO:0000256" key="6">
    <source>
        <dbReference type="ARBA" id="ARBA00022741"/>
    </source>
</evidence>
<dbReference type="PANTHER" id="PTHR45630:SF8">
    <property type="entry name" value="CATION-TRANSPORTING ATPASE"/>
    <property type="match status" value="1"/>
</dbReference>
<evidence type="ECO:0000256" key="3">
    <source>
        <dbReference type="ARBA" id="ARBA00022553"/>
    </source>
</evidence>
<dbReference type="PROSITE" id="PS01229">
    <property type="entry name" value="COF_2"/>
    <property type="match status" value="1"/>
</dbReference>
<dbReference type="KEGG" id="sre:PTSG_07173"/>
<keyword evidence="5 13" id="KW-0479">Metal-binding</keyword>
<dbReference type="InterPro" id="IPR059000">
    <property type="entry name" value="ATPase_P-type_domA"/>
</dbReference>
<dbReference type="Gene3D" id="3.40.50.1000">
    <property type="entry name" value="HAD superfamily/HAD-like"/>
    <property type="match status" value="1"/>
</dbReference>
<feature type="compositionally biased region" description="Polar residues" evidence="14">
    <location>
        <begin position="742"/>
        <end position="769"/>
    </location>
</feature>
<evidence type="ECO:0000256" key="12">
    <source>
        <dbReference type="ARBA" id="ARBA00049360"/>
    </source>
</evidence>
<dbReference type="GO" id="GO:0046872">
    <property type="term" value="F:metal ion binding"/>
    <property type="evidence" value="ECO:0007669"/>
    <property type="project" value="UniProtKB-UniRule"/>
</dbReference>
<dbReference type="GO" id="GO:0016887">
    <property type="term" value="F:ATP hydrolysis activity"/>
    <property type="evidence" value="ECO:0007669"/>
    <property type="project" value="InterPro"/>
</dbReference>
<dbReference type="GO" id="GO:0006874">
    <property type="term" value="P:intracellular calcium ion homeostasis"/>
    <property type="evidence" value="ECO:0007669"/>
    <property type="project" value="TreeGrafter"/>
</dbReference>
<dbReference type="OrthoDB" id="48943at2759"/>
<dbReference type="EC" id="7.2.2.-" evidence="13"/>
<evidence type="ECO:0000256" key="9">
    <source>
        <dbReference type="ARBA" id="ARBA00022967"/>
    </source>
</evidence>
<dbReference type="InterPro" id="IPR023214">
    <property type="entry name" value="HAD_sf"/>
</dbReference>
<dbReference type="InterPro" id="IPR018303">
    <property type="entry name" value="ATPase_P-typ_P_site"/>
</dbReference>
<keyword evidence="9 13" id="KW-1278">Translocase</keyword>
<feature type="transmembrane region" description="Helical" evidence="13">
    <location>
        <begin position="1359"/>
        <end position="1377"/>
    </location>
</feature>
<dbReference type="OMA" id="HARYTES"/>
<feature type="compositionally biased region" description="Low complexity" evidence="14">
    <location>
        <begin position="574"/>
        <end position="613"/>
    </location>
</feature>
<feature type="region of interest" description="Disordered" evidence="14">
    <location>
        <begin position="685"/>
        <end position="720"/>
    </location>
</feature>
<dbReference type="Pfam" id="PF12409">
    <property type="entry name" value="P5-ATPase"/>
    <property type="match status" value="1"/>
</dbReference>
<feature type="transmembrane region" description="Helical" evidence="13">
    <location>
        <begin position="60"/>
        <end position="77"/>
    </location>
</feature>
<dbReference type="PROSITE" id="PS00154">
    <property type="entry name" value="ATPASE_E1_E2"/>
    <property type="match status" value="1"/>
</dbReference>
<evidence type="ECO:0000313" key="18">
    <source>
        <dbReference type="Proteomes" id="UP000007799"/>
    </source>
</evidence>
<dbReference type="PANTHER" id="PTHR45630">
    <property type="entry name" value="CATION-TRANSPORTING ATPASE-RELATED"/>
    <property type="match status" value="1"/>
</dbReference>
<dbReference type="Gene3D" id="3.40.1110.10">
    <property type="entry name" value="Calcium-transporting ATPase, cytoplasmic domain N"/>
    <property type="match status" value="1"/>
</dbReference>
<dbReference type="SUPFAM" id="SSF56784">
    <property type="entry name" value="HAD-like"/>
    <property type="match status" value="1"/>
</dbReference>
<proteinExistence type="inferred from homology"/>
<dbReference type="SUPFAM" id="SSF81665">
    <property type="entry name" value="Calcium ATPase, transmembrane domain M"/>
    <property type="match status" value="1"/>
</dbReference>
<dbReference type="FunFam" id="1.20.1110.10:FF:000023">
    <property type="entry name" value="Cation-transporting ATPase"/>
    <property type="match status" value="1"/>
</dbReference>
<dbReference type="PRINTS" id="PR00119">
    <property type="entry name" value="CATATPASE"/>
</dbReference>
<dbReference type="FunFam" id="3.40.50.1000:FF:000068">
    <property type="entry name" value="Cation-transporting ATPase"/>
    <property type="match status" value="1"/>
</dbReference>
<dbReference type="STRING" id="946362.F2UE98"/>